<accession>A0A813E3X5</accession>
<dbReference type="EMBL" id="CAJNNV010007613">
    <property type="protein sequence ID" value="CAE8595125.1"/>
    <property type="molecule type" value="Genomic_DNA"/>
</dbReference>
<dbReference type="GO" id="GO:0016020">
    <property type="term" value="C:membrane"/>
    <property type="evidence" value="ECO:0007669"/>
    <property type="project" value="UniProtKB-SubCell"/>
</dbReference>
<dbReference type="OrthoDB" id="413510at2759"/>
<dbReference type="Pfam" id="PF01925">
    <property type="entry name" value="TauE"/>
    <property type="match status" value="1"/>
</dbReference>
<dbReference type="InterPro" id="IPR002781">
    <property type="entry name" value="TM_pro_TauE-like"/>
</dbReference>
<feature type="transmembrane region" description="Helical" evidence="5">
    <location>
        <begin position="20"/>
        <end position="39"/>
    </location>
</feature>
<evidence type="ECO:0000313" key="7">
    <source>
        <dbReference type="Proteomes" id="UP000654075"/>
    </source>
</evidence>
<comment type="caution">
    <text evidence="6">The sequence shown here is derived from an EMBL/GenBank/DDBJ whole genome shotgun (WGS) entry which is preliminary data.</text>
</comment>
<gene>
    <name evidence="6" type="ORF">PGLA1383_LOCUS13643</name>
</gene>
<organism evidence="6 7">
    <name type="scientific">Polarella glacialis</name>
    <name type="common">Dinoflagellate</name>
    <dbReference type="NCBI Taxonomy" id="89957"/>
    <lineage>
        <taxon>Eukaryota</taxon>
        <taxon>Sar</taxon>
        <taxon>Alveolata</taxon>
        <taxon>Dinophyceae</taxon>
        <taxon>Suessiales</taxon>
        <taxon>Suessiaceae</taxon>
        <taxon>Polarella</taxon>
    </lineage>
</organism>
<dbReference type="GO" id="GO:0031464">
    <property type="term" value="C:Cul4A-RING E3 ubiquitin ligase complex"/>
    <property type="evidence" value="ECO:0007669"/>
    <property type="project" value="TreeGrafter"/>
</dbReference>
<keyword evidence="3 5" id="KW-1133">Transmembrane helix</keyword>
<dbReference type="GO" id="GO:0016567">
    <property type="term" value="P:protein ubiquitination"/>
    <property type="evidence" value="ECO:0007669"/>
    <property type="project" value="TreeGrafter"/>
</dbReference>
<keyword evidence="4 5" id="KW-0472">Membrane</keyword>
<dbReference type="Proteomes" id="UP000654075">
    <property type="component" value="Unassembled WGS sequence"/>
</dbReference>
<name>A0A813E3X5_POLGL</name>
<dbReference type="PANTHER" id="PTHR14255">
    <property type="entry name" value="CEREBLON"/>
    <property type="match status" value="1"/>
</dbReference>
<proteinExistence type="predicted"/>
<evidence type="ECO:0000256" key="2">
    <source>
        <dbReference type="ARBA" id="ARBA00022692"/>
    </source>
</evidence>
<evidence type="ECO:0000256" key="5">
    <source>
        <dbReference type="SAM" id="Phobius"/>
    </source>
</evidence>
<reference evidence="6" key="1">
    <citation type="submission" date="2021-02" db="EMBL/GenBank/DDBJ databases">
        <authorList>
            <person name="Dougan E. K."/>
            <person name="Rhodes N."/>
            <person name="Thang M."/>
            <person name="Chan C."/>
        </authorList>
    </citation>
    <scope>NUCLEOTIDE SEQUENCE</scope>
</reference>
<evidence type="ECO:0000256" key="3">
    <source>
        <dbReference type="ARBA" id="ARBA00022989"/>
    </source>
</evidence>
<keyword evidence="2 5" id="KW-0812">Transmembrane</keyword>
<evidence type="ECO:0000256" key="1">
    <source>
        <dbReference type="ARBA" id="ARBA00004141"/>
    </source>
</evidence>
<comment type="subcellular location">
    <subcellularLocation>
        <location evidence="1">Membrane</location>
        <topology evidence="1">Multi-pass membrane protein</topology>
    </subcellularLocation>
</comment>
<dbReference type="AlphaFoldDB" id="A0A813E3X5"/>
<protein>
    <submittedName>
        <fullName evidence="6">Uncharacterized protein</fullName>
    </submittedName>
</protein>
<sequence length="153" mass="15910">DSLDFSSLAFPLVHRSFMTGILAATCGIGGGLVMGPILVELRVPPAISSATTATTLLVLSSSTCIVYLCRDVAPHDYAPYLCAVTAAGAFTGKKLVGWWVARTGQESFIVWVLVVITVLSAALTPALGIARLVEAPQRALAIGQLCHPETADG</sequence>
<keyword evidence="7" id="KW-1185">Reference proteome</keyword>
<feature type="transmembrane region" description="Helical" evidence="5">
    <location>
        <begin position="108"/>
        <end position="130"/>
    </location>
</feature>
<dbReference type="PANTHER" id="PTHR14255:SF3">
    <property type="entry name" value="SULFITE EXPORTER TAUE_SAFE FAMILY PROTEIN 5-RELATED"/>
    <property type="match status" value="1"/>
</dbReference>
<feature type="non-terminal residue" evidence="6">
    <location>
        <position position="153"/>
    </location>
</feature>
<feature type="transmembrane region" description="Helical" evidence="5">
    <location>
        <begin position="46"/>
        <end position="68"/>
    </location>
</feature>
<evidence type="ECO:0000256" key="4">
    <source>
        <dbReference type="ARBA" id="ARBA00023136"/>
    </source>
</evidence>
<evidence type="ECO:0000313" key="6">
    <source>
        <dbReference type="EMBL" id="CAE8595125.1"/>
    </source>
</evidence>